<dbReference type="Gene3D" id="2.40.160.60">
    <property type="entry name" value="Outer membrane protein transport protein (OMPP1/FadL/TodX)"/>
    <property type="match status" value="1"/>
</dbReference>
<dbReference type="EMBL" id="JBHTHU010000006">
    <property type="protein sequence ID" value="MFD0750883.1"/>
    <property type="molecule type" value="Genomic_DNA"/>
</dbReference>
<keyword evidence="3" id="KW-1134">Transmembrane beta strand</keyword>
<accession>A0ABW2YYH0</accession>
<keyword evidence="7" id="KW-0998">Cell outer membrane</keyword>
<evidence type="ECO:0000256" key="7">
    <source>
        <dbReference type="ARBA" id="ARBA00023237"/>
    </source>
</evidence>
<reference evidence="10" key="1">
    <citation type="journal article" date="2019" name="Int. J. Syst. Evol. Microbiol.">
        <title>The Global Catalogue of Microorganisms (GCM) 10K type strain sequencing project: providing services to taxonomists for standard genome sequencing and annotation.</title>
        <authorList>
            <consortium name="The Broad Institute Genomics Platform"/>
            <consortium name="The Broad Institute Genome Sequencing Center for Infectious Disease"/>
            <person name="Wu L."/>
            <person name="Ma J."/>
        </authorList>
    </citation>
    <scope>NUCLEOTIDE SEQUENCE [LARGE SCALE GENOMIC DNA]</scope>
    <source>
        <strain evidence="10">CCUG 63418</strain>
    </source>
</reference>
<sequence>MIKYIKFLLLFLLAGTVLDARSQSTGTTSSPYSRYGIGDLNPQLLPQNMAMGGIGTAIGLINGYSSVNPINPASYSTIGLTTIDAGLQGSVFSLSQTGQTSQRDANFRLSHLTFGIPVTRNSALAFGLMPYSEIGYNYTRSIKGFGSTAPADTNVTLLSYKGEGGLSKAFLGYGFAPIRSLRLGANISYIFGNLKQFNSTQFPNLYGVLNTRDEQSYSVGGVSYDYGAQYQLDLSLTRHIVFAYSAAAQSNLNSQKSHIVSHYKSDELGNEGLPTDSVINIQNAKSKIQLPNIHHFGISYQRDQKFLVGLDYTMGNWSALTIDGANAGMSNSKTLNIGGQITPNLNSINSYWATVDYRAGFILDQTYFNVNNVSGTGQTNIKSYAATFGFGLPLRPVNGTSFYKINIAAEVGRRGTIANGLVRENYFKIRLGFTLNDRWFQRYKFD</sequence>
<dbReference type="Pfam" id="PF03349">
    <property type="entry name" value="Toluene_X"/>
    <property type="match status" value="1"/>
</dbReference>
<evidence type="ECO:0000256" key="5">
    <source>
        <dbReference type="ARBA" id="ARBA00022729"/>
    </source>
</evidence>
<keyword evidence="5 8" id="KW-0732">Signal</keyword>
<evidence type="ECO:0000313" key="10">
    <source>
        <dbReference type="Proteomes" id="UP001596958"/>
    </source>
</evidence>
<evidence type="ECO:0000256" key="1">
    <source>
        <dbReference type="ARBA" id="ARBA00004571"/>
    </source>
</evidence>
<keyword evidence="6" id="KW-0472">Membrane</keyword>
<comment type="similarity">
    <text evidence="2">Belongs to the OmpP1/FadL family.</text>
</comment>
<proteinExistence type="inferred from homology"/>
<evidence type="ECO:0000256" key="2">
    <source>
        <dbReference type="ARBA" id="ARBA00008163"/>
    </source>
</evidence>
<dbReference type="InterPro" id="IPR005017">
    <property type="entry name" value="OMPP1/FadL/TodX"/>
</dbReference>
<name>A0ABW2YYH0_9SPHI</name>
<evidence type="ECO:0000313" key="9">
    <source>
        <dbReference type="EMBL" id="MFD0750883.1"/>
    </source>
</evidence>
<protein>
    <submittedName>
        <fullName evidence="9">Outer membrane protein transport protein</fullName>
    </submittedName>
</protein>
<organism evidence="9 10">
    <name type="scientific">Mucilaginibacter calamicampi</name>
    <dbReference type="NCBI Taxonomy" id="1302352"/>
    <lineage>
        <taxon>Bacteria</taxon>
        <taxon>Pseudomonadati</taxon>
        <taxon>Bacteroidota</taxon>
        <taxon>Sphingobacteriia</taxon>
        <taxon>Sphingobacteriales</taxon>
        <taxon>Sphingobacteriaceae</taxon>
        <taxon>Mucilaginibacter</taxon>
    </lineage>
</organism>
<evidence type="ECO:0000256" key="4">
    <source>
        <dbReference type="ARBA" id="ARBA00022692"/>
    </source>
</evidence>
<comment type="caution">
    <text evidence="9">The sequence shown here is derived from an EMBL/GenBank/DDBJ whole genome shotgun (WGS) entry which is preliminary data.</text>
</comment>
<evidence type="ECO:0000256" key="8">
    <source>
        <dbReference type="SAM" id="SignalP"/>
    </source>
</evidence>
<dbReference type="RefSeq" id="WP_377100543.1">
    <property type="nucleotide sequence ID" value="NZ_JBHTHU010000006.1"/>
</dbReference>
<comment type="subcellular location">
    <subcellularLocation>
        <location evidence="1">Cell outer membrane</location>
        <topology evidence="1">Multi-pass membrane protein</topology>
    </subcellularLocation>
</comment>
<dbReference type="SUPFAM" id="SSF56935">
    <property type="entry name" value="Porins"/>
    <property type="match status" value="1"/>
</dbReference>
<feature type="signal peptide" evidence="8">
    <location>
        <begin position="1"/>
        <end position="19"/>
    </location>
</feature>
<keyword evidence="4" id="KW-0812">Transmembrane</keyword>
<gene>
    <name evidence="9" type="ORF">ACFQZS_12075</name>
</gene>
<feature type="chain" id="PRO_5046518561" evidence="8">
    <location>
        <begin position="20"/>
        <end position="446"/>
    </location>
</feature>
<dbReference type="Proteomes" id="UP001596958">
    <property type="component" value="Unassembled WGS sequence"/>
</dbReference>
<evidence type="ECO:0000256" key="6">
    <source>
        <dbReference type="ARBA" id="ARBA00023136"/>
    </source>
</evidence>
<keyword evidence="10" id="KW-1185">Reference proteome</keyword>
<evidence type="ECO:0000256" key="3">
    <source>
        <dbReference type="ARBA" id="ARBA00022452"/>
    </source>
</evidence>